<dbReference type="Proteomes" id="UP000674143">
    <property type="component" value="Unassembled WGS sequence"/>
</dbReference>
<evidence type="ECO:0000256" key="1">
    <source>
        <dbReference type="SAM" id="MobiDB-lite"/>
    </source>
</evidence>
<evidence type="ECO:0000313" key="3">
    <source>
        <dbReference type="Proteomes" id="UP000674143"/>
    </source>
</evidence>
<accession>A0A836GVL4</accession>
<comment type="caution">
    <text evidence="2">The sequence shown here is derived from an EMBL/GenBank/DDBJ whole genome shotgun (WGS) entry which is preliminary data.</text>
</comment>
<dbReference type="InterPro" id="IPR032675">
    <property type="entry name" value="LRR_dom_sf"/>
</dbReference>
<reference evidence="3" key="2">
    <citation type="journal article" date="2021" name="Sci. Data">
        <title>Chromosome-scale genome sequencing, assembly and annotation of six genomes from subfamily Leishmaniinae.</title>
        <authorList>
            <person name="Almutairi H."/>
            <person name="Urbaniak M.D."/>
            <person name="Bates M.D."/>
            <person name="Jariyapan N."/>
            <person name="Kwakye-Nuako G."/>
            <person name="Thomaz Soccol V."/>
            <person name="Al-Salem W.S."/>
            <person name="Dillon R.J."/>
            <person name="Bates P.A."/>
            <person name="Gatherer D."/>
        </authorList>
    </citation>
    <scope>NUCLEOTIDE SEQUENCE [LARGE SCALE GENOMIC DNA]</scope>
</reference>
<evidence type="ECO:0008006" key="4">
    <source>
        <dbReference type="Google" id="ProtNLM"/>
    </source>
</evidence>
<feature type="compositionally biased region" description="Basic and acidic residues" evidence="1">
    <location>
        <begin position="88"/>
        <end position="102"/>
    </location>
</feature>
<feature type="region of interest" description="Disordered" evidence="1">
    <location>
        <begin position="379"/>
        <end position="450"/>
    </location>
</feature>
<gene>
    <name evidence="2" type="ORF">LSCM4_03882</name>
</gene>
<dbReference type="KEGG" id="loi:92359810"/>
<name>A0A836GVL4_9TRYP</name>
<dbReference type="RefSeq" id="XP_067061813.1">
    <property type="nucleotide sequence ID" value="XM_067205876.1"/>
</dbReference>
<evidence type="ECO:0000313" key="2">
    <source>
        <dbReference type="EMBL" id="KAG5474707.1"/>
    </source>
</evidence>
<keyword evidence="3" id="KW-1185">Reference proteome</keyword>
<organism evidence="2 3">
    <name type="scientific">Leishmania orientalis</name>
    <dbReference type="NCBI Taxonomy" id="2249476"/>
    <lineage>
        <taxon>Eukaryota</taxon>
        <taxon>Discoba</taxon>
        <taxon>Euglenozoa</taxon>
        <taxon>Kinetoplastea</taxon>
        <taxon>Metakinetoplastina</taxon>
        <taxon>Trypanosomatida</taxon>
        <taxon>Trypanosomatidae</taxon>
        <taxon>Leishmaniinae</taxon>
        <taxon>Leishmania</taxon>
    </lineage>
</organism>
<dbReference type="Gene3D" id="3.80.10.10">
    <property type="entry name" value="Ribonuclease Inhibitor"/>
    <property type="match status" value="1"/>
</dbReference>
<dbReference type="EMBL" id="JAFHLR010000028">
    <property type="protein sequence ID" value="KAG5474707.1"/>
    <property type="molecule type" value="Genomic_DNA"/>
</dbReference>
<sequence length="450" mass="48225">MAENRQLFSAQAVLPSLPPASPKGDVTYTESVPRPSSVSVHVAAASCAAAQLPSIHDKAWFFHTALLPLLQTPTVHRDGSEPQQRSGQAHEEADPLLVRKDVGPVGSPKSEGQASSCSPIGPAPNFCLEPNHLFFKDELSLSGTGASLADRYSLRTLYTYRCLSLGMRRPCEHLLLQLPSEADRDTAHQLRTIVARDTYVPAKACQALTALLPYCTELEYMDFCNAGLRSRSGFMTGVNALLDALISSVGDKGIGAALHTLDLSFNELNDRTGWRLVRLIQRRPRLRVVNTDGTEISGNVKTRIAEELHRNSTAYTSSMFGSEANAEPTIAATATQLLDVADPLEKRNAASVLPGNLADGLEGKFTVIRDGDGILCRATERARERHSARSSDSRESGERKATGDQSTGARNSGAAAADGSKGSEAEQLQRPVPSNGAAALDSTDRSPLEV</sequence>
<reference evidence="3" key="1">
    <citation type="journal article" date="2021" name="Microbiol. Resour. Announc.">
        <title>LGAAP: Leishmaniinae Genome Assembly and Annotation Pipeline.</title>
        <authorList>
            <person name="Almutairi H."/>
            <person name="Urbaniak M.D."/>
            <person name="Bates M.D."/>
            <person name="Jariyapan N."/>
            <person name="Kwakye-Nuako G."/>
            <person name="Thomaz-Soccol V."/>
            <person name="Al-Salem W.S."/>
            <person name="Dillon R.J."/>
            <person name="Bates P.A."/>
            <person name="Gatherer D."/>
        </authorList>
    </citation>
    <scope>NUCLEOTIDE SEQUENCE [LARGE SCALE GENOMIC DNA]</scope>
</reference>
<proteinExistence type="predicted"/>
<protein>
    <recommendedName>
        <fullName evidence="4">Leucine rich repeat protein</fullName>
    </recommendedName>
</protein>
<feature type="region of interest" description="Disordered" evidence="1">
    <location>
        <begin position="74"/>
        <end position="117"/>
    </location>
</feature>
<dbReference type="AlphaFoldDB" id="A0A836GVL4"/>
<dbReference type="GeneID" id="92359810"/>
<feature type="compositionally biased region" description="Low complexity" evidence="1">
    <location>
        <begin position="412"/>
        <end position="422"/>
    </location>
</feature>
<dbReference type="SUPFAM" id="SSF52047">
    <property type="entry name" value="RNI-like"/>
    <property type="match status" value="1"/>
</dbReference>
<feature type="compositionally biased region" description="Basic and acidic residues" evidence="1">
    <location>
        <begin position="379"/>
        <end position="402"/>
    </location>
</feature>